<reference evidence="2 3" key="1">
    <citation type="submission" date="2019-02" db="EMBL/GenBank/DDBJ databases">
        <title>Deep-cultivation of Planctomycetes and their phenomic and genomic characterization uncovers novel biology.</title>
        <authorList>
            <person name="Wiegand S."/>
            <person name="Jogler M."/>
            <person name="Boedeker C."/>
            <person name="Pinto D."/>
            <person name="Vollmers J."/>
            <person name="Rivas-Marin E."/>
            <person name="Kohn T."/>
            <person name="Peeters S.H."/>
            <person name="Heuer A."/>
            <person name="Rast P."/>
            <person name="Oberbeckmann S."/>
            <person name="Bunk B."/>
            <person name="Jeske O."/>
            <person name="Meyerdierks A."/>
            <person name="Storesund J.E."/>
            <person name="Kallscheuer N."/>
            <person name="Luecker S."/>
            <person name="Lage O.M."/>
            <person name="Pohl T."/>
            <person name="Merkel B.J."/>
            <person name="Hornburger P."/>
            <person name="Mueller R.-W."/>
            <person name="Bruemmer F."/>
            <person name="Labrenz M."/>
            <person name="Spormann A.M."/>
            <person name="Op Den Camp H."/>
            <person name="Overmann J."/>
            <person name="Amann R."/>
            <person name="Jetten M.S.M."/>
            <person name="Mascher T."/>
            <person name="Medema M.H."/>
            <person name="Devos D.P."/>
            <person name="Kaster A.-K."/>
            <person name="Ovreas L."/>
            <person name="Rohde M."/>
            <person name="Galperin M.Y."/>
            <person name="Jogler C."/>
        </authorList>
    </citation>
    <scope>NUCLEOTIDE SEQUENCE [LARGE SCALE GENOMIC DNA]</scope>
    <source>
        <strain evidence="2 3">Pla52o</strain>
    </source>
</reference>
<evidence type="ECO:0000259" key="1">
    <source>
        <dbReference type="Pfam" id="PF00117"/>
    </source>
</evidence>
<dbReference type="InterPro" id="IPR029062">
    <property type="entry name" value="Class_I_gatase-like"/>
</dbReference>
<dbReference type="Gene3D" id="3.40.50.880">
    <property type="match status" value="1"/>
</dbReference>
<proteinExistence type="predicted"/>
<dbReference type="PANTHER" id="PTHR42695:SF5">
    <property type="entry name" value="GLUTAMINE AMIDOTRANSFERASE YLR126C-RELATED"/>
    <property type="match status" value="1"/>
</dbReference>
<dbReference type="Pfam" id="PF00117">
    <property type="entry name" value="GATase"/>
    <property type="match status" value="1"/>
</dbReference>
<name>A0A5C6CET5_9BACT</name>
<evidence type="ECO:0000313" key="3">
    <source>
        <dbReference type="Proteomes" id="UP000316304"/>
    </source>
</evidence>
<keyword evidence="3" id="KW-1185">Reference proteome</keyword>
<sequence>MNTFLLLQVRNADDPMRGQEVDCFARALDCDAQQIRVFDLLSGVPTVEQLDQVDLVLLGGSGDYSVAEGGDWILPALEAMRELCDLNKPTFASCWGHQAMARALGGEVVTDMQRAELGTVEVCLTQAGREDPIFGQLPQRFLAPMGHQDCVTRLPPGAICLATSERTENQAFRIEGKPIYCTQFHPELNRAALIERLYAYPQYVESISGEPIDSFVEHFKETSATDQLLGRFMQHLRAEHPPKTIPTNRN</sequence>
<dbReference type="InterPro" id="IPR017926">
    <property type="entry name" value="GATASE"/>
</dbReference>
<dbReference type="GO" id="GO:0005829">
    <property type="term" value="C:cytosol"/>
    <property type="evidence" value="ECO:0007669"/>
    <property type="project" value="TreeGrafter"/>
</dbReference>
<dbReference type="CDD" id="cd01741">
    <property type="entry name" value="GATase1_1"/>
    <property type="match status" value="1"/>
</dbReference>
<keyword evidence="2" id="KW-0436">Ligase</keyword>
<dbReference type="InterPro" id="IPR044992">
    <property type="entry name" value="ChyE-like"/>
</dbReference>
<dbReference type="GO" id="GO:0003922">
    <property type="term" value="F:GMP synthase (glutamine-hydrolyzing) activity"/>
    <property type="evidence" value="ECO:0007669"/>
    <property type="project" value="UniProtKB-EC"/>
</dbReference>
<gene>
    <name evidence="2" type="primary">guaA_2</name>
    <name evidence="2" type="ORF">Pla52o_29390</name>
</gene>
<evidence type="ECO:0000313" key="2">
    <source>
        <dbReference type="EMBL" id="TWU23403.1"/>
    </source>
</evidence>
<dbReference type="PROSITE" id="PS51273">
    <property type="entry name" value="GATASE_TYPE_1"/>
    <property type="match status" value="1"/>
</dbReference>
<dbReference type="RefSeq" id="WP_146595114.1">
    <property type="nucleotide sequence ID" value="NZ_SJPT01000004.1"/>
</dbReference>
<dbReference type="EMBL" id="SJPT01000004">
    <property type="protein sequence ID" value="TWU23403.1"/>
    <property type="molecule type" value="Genomic_DNA"/>
</dbReference>
<dbReference type="Proteomes" id="UP000316304">
    <property type="component" value="Unassembled WGS sequence"/>
</dbReference>
<dbReference type="AlphaFoldDB" id="A0A5C6CET5"/>
<dbReference type="SUPFAM" id="SSF52317">
    <property type="entry name" value="Class I glutamine amidotransferase-like"/>
    <property type="match status" value="1"/>
</dbReference>
<organism evidence="2 3">
    <name type="scientific">Novipirellula galeiformis</name>
    <dbReference type="NCBI Taxonomy" id="2528004"/>
    <lineage>
        <taxon>Bacteria</taxon>
        <taxon>Pseudomonadati</taxon>
        <taxon>Planctomycetota</taxon>
        <taxon>Planctomycetia</taxon>
        <taxon>Pirellulales</taxon>
        <taxon>Pirellulaceae</taxon>
        <taxon>Novipirellula</taxon>
    </lineage>
</organism>
<accession>A0A5C6CET5</accession>
<feature type="domain" description="Glutamine amidotransferase" evidence="1">
    <location>
        <begin position="51"/>
        <end position="188"/>
    </location>
</feature>
<comment type="caution">
    <text evidence="2">The sequence shown here is derived from an EMBL/GenBank/DDBJ whole genome shotgun (WGS) entry which is preliminary data.</text>
</comment>
<dbReference type="PANTHER" id="PTHR42695">
    <property type="entry name" value="GLUTAMINE AMIDOTRANSFERASE YLR126C-RELATED"/>
    <property type="match status" value="1"/>
</dbReference>
<protein>
    <submittedName>
        <fullName evidence="2">GMP synthase [glutamine-hydrolyzing]</fullName>
        <ecNumber evidence="2">6.3.5.2</ecNumber>
    </submittedName>
</protein>
<dbReference type="EC" id="6.3.5.2" evidence="2"/>
<dbReference type="OrthoDB" id="9813383at2"/>